<dbReference type="GO" id="GO:0000028">
    <property type="term" value="P:ribosomal small subunit assembly"/>
    <property type="evidence" value="ECO:0007669"/>
    <property type="project" value="TreeGrafter"/>
</dbReference>
<dbReference type="InterPro" id="IPR023575">
    <property type="entry name" value="Ribosomal_uS19_SF"/>
</dbReference>
<organism evidence="6 7">
    <name type="scientific">Glossina morsitans morsitans</name>
    <name type="common">Savannah tsetse fly</name>
    <dbReference type="NCBI Taxonomy" id="37546"/>
    <lineage>
        <taxon>Eukaryota</taxon>
        <taxon>Metazoa</taxon>
        <taxon>Ecdysozoa</taxon>
        <taxon>Arthropoda</taxon>
        <taxon>Hexapoda</taxon>
        <taxon>Insecta</taxon>
        <taxon>Pterygota</taxon>
        <taxon>Neoptera</taxon>
        <taxon>Endopterygota</taxon>
        <taxon>Diptera</taxon>
        <taxon>Brachycera</taxon>
        <taxon>Muscomorpha</taxon>
        <taxon>Hippoboscoidea</taxon>
        <taxon>Glossinidae</taxon>
        <taxon>Glossina</taxon>
    </lineage>
</organism>
<evidence type="ECO:0000256" key="2">
    <source>
        <dbReference type="ARBA" id="ARBA00022980"/>
    </source>
</evidence>
<dbReference type="STRING" id="37546.A0A1B0FHE8"/>
<dbReference type="Gene3D" id="3.30.860.10">
    <property type="entry name" value="30s Ribosomal Protein S19, Chain A"/>
    <property type="match status" value="1"/>
</dbReference>
<dbReference type="Proteomes" id="UP000092444">
    <property type="component" value="Unassembled WGS sequence"/>
</dbReference>
<dbReference type="EMBL" id="CCAG010006239">
    <property type="status" value="NOT_ANNOTATED_CDS"/>
    <property type="molecule type" value="Genomic_DNA"/>
</dbReference>
<dbReference type="Pfam" id="PF00203">
    <property type="entry name" value="Ribosomal_S19"/>
    <property type="match status" value="1"/>
</dbReference>
<dbReference type="PANTHER" id="PTHR11880:SF53">
    <property type="entry name" value="SMALL RIBOSOMAL SUBUNIT PROTEIN US19U-RELATED"/>
    <property type="match status" value="1"/>
</dbReference>
<evidence type="ECO:0000256" key="3">
    <source>
        <dbReference type="ARBA" id="ARBA00023274"/>
    </source>
</evidence>
<dbReference type="PhylomeDB" id="A0A1B0FHE8"/>
<dbReference type="GO" id="GO:0022627">
    <property type="term" value="C:cytosolic small ribosomal subunit"/>
    <property type="evidence" value="ECO:0007669"/>
    <property type="project" value="TreeGrafter"/>
</dbReference>
<dbReference type="InterPro" id="IPR002222">
    <property type="entry name" value="Ribosomal_uS19"/>
</dbReference>
<dbReference type="GO" id="GO:0006412">
    <property type="term" value="P:translation"/>
    <property type="evidence" value="ECO:0007669"/>
    <property type="project" value="InterPro"/>
</dbReference>
<evidence type="ECO:0000256" key="5">
    <source>
        <dbReference type="SAM" id="MobiDB-lite"/>
    </source>
</evidence>
<dbReference type="AlphaFoldDB" id="A0A1B0FHE8"/>
<feature type="compositionally biased region" description="Basic and acidic residues" evidence="5">
    <location>
        <begin position="66"/>
        <end position="76"/>
    </location>
</feature>
<dbReference type="VEuPathDB" id="VectorBase:GMOY003190"/>
<accession>A0A1B0FHE8</accession>
<keyword evidence="7" id="KW-1185">Reference proteome</keyword>
<comment type="similarity">
    <text evidence="1">Belongs to the universal ribosomal protein uS19 family.</text>
</comment>
<feature type="region of interest" description="Disordered" evidence="5">
    <location>
        <begin position="29"/>
        <end position="76"/>
    </location>
</feature>
<dbReference type="EnsemblMetazoa" id="GMOY003190-RA">
    <property type="protein sequence ID" value="GMOY003190-PA"/>
    <property type="gene ID" value="GMOY003190"/>
</dbReference>
<dbReference type="EMBL" id="CCAG010006240">
    <property type="status" value="NOT_ANNOTATED_CDS"/>
    <property type="molecule type" value="Genomic_DNA"/>
</dbReference>
<dbReference type="PANTHER" id="PTHR11880">
    <property type="entry name" value="RIBOSOMAL PROTEIN S19P FAMILY MEMBER"/>
    <property type="match status" value="1"/>
</dbReference>
<proteinExistence type="inferred from homology"/>
<name>A0A1B0FHE8_GLOMM</name>
<dbReference type="GO" id="GO:0003735">
    <property type="term" value="F:structural constituent of ribosome"/>
    <property type="evidence" value="ECO:0007669"/>
    <property type="project" value="InterPro"/>
</dbReference>
<dbReference type="SUPFAM" id="SSF54570">
    <property type="entry name" value="Ribosomal protein S19"/>
    <property type="match status" value="1"/>
</dbReference>
<evidence type="ECO:0000313" key="6">
    <source>
        <dbReference type="EnsemblMetazoa" id="GMOY003190-PA"/>
    </source>
</evidence>
<reference evidence="6" key="1">
    <citation type="submission" date="2020-05" db="UniProtKB">
        <authorList>
            <consortium name="EnsemblMetazoa"/>
        </authorList>
    </citation>
    <scope>IDENTIFICATION</scope>
    <source>
        <strain evidence="6">Yale</strain>
    </source>
</reference>
<evidence type="ECO:0000256" key="4">
    <source>
        <dbReference type="ARBA" id="ARBA00035469"/>
    </source>
</evidence>
<protein>
    <recommendedName>
        <fullName evidence="4">40S ribosomal protein S15</fullName>
    </recommendedName>
</protein>
<sequence length="150" mass="17112">MLCDAIDERWKTIQKSYLTRHHYHRNTKNLKLKSINSNYSQSHKKKEKTQTDSNANGECPQSLKAKTRDPSNKKPELRNTLIVPEITSSINDVYTGRDFGQDEIKSGMISRYLAELPSKYKPVKQCRPGGVGGYPIVTQVKRFSPISLLT</sequence>
<evidence type="ECO:0000256" key="1">
    <source>
        <dbReference type="ARBA" id="ARBA00007345"/>
    </source>
</evidence>
<evidence type="ECO:0000313" key="7">
    <source>
        <dbReference type="Proteomes" id="UP000092444"/>
    </source>
</evidence>
<keyword evidence="2" id="KW-0689">Ribosomal protein</keyword>
<keyword evidence="3" id="KW-0687">Ribonucleoprotein</keyword>